<keyword evidence="3 6" id="KW-0081">Bacteriolytic enzyme</keyword>
<dbReference type="HAMAP" id="MF_04110">
    <property type="entry name" value="ENDOLYSIN_T4"/>
    <property type="match status" value="1"/>
</dbReference>
<reference evidence="7" key="1">
    <citation type="submission" date="2022-05" db="EMBL/GenBank/DDBJ databases">
        <title>Schlegelella sp. nov., isolated from mangrove soil.</title>
        <authorList>
            <person name="Liu Y."/>
            <person name="Ge X."/>
            <person name="Liu W."/>
        </authorList>
    </citation>
    <scope>NUCLEOTIDE SEQUENCE</scope>
    <source>
        <strain evidence="7">S2-27</strain>
    </source>
</reference>
<dbReference type="Pfam" id="PF00959">
    <property type="entry name" value="Phage_lysozyme"/>
    <property type="match status" value="1"/>
</dbReference>
<dbReference type="InterPro" id="IPR034690">
    <property type="entry name" value="Endolysin_T4_type"/>
</dbReference>
<gene>
    <name evidence="7" type="ORF">M8A51_23595</name>
</gene>
<comment type="similarity">
    <text evidence="6">Belongs to the glycosyl hydrolase 24 family.</text>
</comment>
<keyword evidence="4 6" id="KW-0378">Hydrolase</keyword>
<comment type="catalytic activity">
    <reaction evidence="1 6">
        <text>Hydrolysis of (1-&gt;4)-beta-linkages between N-acetylmuramic acid and N-acetyl-D-glucosamine residues in a peptidoglycan and between N-acetyl-D-glucosamine residues in chitodextrins.</text>
        <dbReference type="EC" id="3.2.1.17"/>
    </reaction>
</comment>
<dbReference type="Proteomes" id="UP001165541">
    <property type="component" value="Unassembled WGS sequence"/>
</dbReference>
<dbReference type="InterPro" id="IPR051018">
    <property type="entry name" value="Bacteriophage_GH24"/>
</dbReference>
<dbReference type="EMBL" id="JAMKFE010000020">
    <property type="protein sequence ID" value="MCM5682525.1"/>
    <property type="molecule type" value="Genomic_DNA"/>
</dbReference>
<dbReference type="Gene3D" id="1.10.530.40">
    <property type="match status" value="1"/>
</dbReference>
<dbReference type="CDD" id="cd16900">
    <property type="entry name" value="endolysin_R21-like"/>
    <property type="match status" value="1"/>
</dbReference>
<evidence type="ECO:0000256" key="5">
    <source>
        <dbReference type="ARBA" id="ARBA00023295"/>
    </source>
</evidence>
<comment type="caution">
    <text evidence="7">The sequence shown here is derived from an EMBL/GenBank/DDBJ whole genome shotgun (WGS) entry which is preliminary data.</text>
</comment>
<evidence type="ECO:0000256" key="3">
    <source>
        <dbReference type="ARBA" id="ARBA00022638"/>
    </source>
</evidence>
<keyword evidence="2 6" id="KW-0929">Antimicrobial</keyword>
<dbReference type="SUPFAM" id="SSF53955">
    <property type="entry name" value="Lysozyme-like"/>
    <property type="match status" value="1"/>
</dbReference>
<protein>
    <recommendedName>
        <fullName evidence="6">Lysozyme</fullName>
        <ecNumber evidence="6">3.2.1.17</ecNumber>
    </recommendedName>
</protein>
<dbReference type="InterPro" id="IPR002196">
    <property type="entry name" value="Glyco_hydro_24"/>
</dbReference>
<evidence type="ECO:0000256" key="2">
    <source>
        <dbReference type="ARBA" id="ARBA00022529"/>
    </source>
</evidence>
<evidence type="ECO:0000256" key="1">
    <source>
        <dbReference type="ARBA" id="ARBA00000632"/>
    </source>
</evidence>
<evidence type="ECO:0000256" key="6">
    <source>
        <dbReference type="RuleBase" id="RU003788"/>
    </source>
</evidence>
<keyword evidence="5 6" id="KW-0326">Glycosidase</keyword>
<name>A0ABT0YUU8_9BURK</name>
<evidence type="ECO:0000313" key="7">
    <source>
        <dbReference type="EMBL" id="MCM5682525.1"/>
    </source>
</evidence>
<evidence type="ECO:0000313" key="8">
    <source>
        <dbReference type="Proteomes" id="UP001165541"/>
    </source>
</evidence>
<dbReference type="InterPro" id="IPR023347">
    <property type="entry name" value="Lysozyme_dom_sf"/>
</dbReference>
<dbReference type="PANTHER" id="PTHR38107">
    <property type="match status" value="1"/>
</dbReference>
<accession>A0ABT0YUU8</accession>
<organism evidence="7 8">
    <name type="scientific">Caldimonas mangrovi</name>
    <dbReference type="NCBI Taxonomy" id="2944811"/>
    <lineage>
        <taxon>Bacteria</taxon>
        <taxon>Pseudomonadati</taxon>
        <taxon>Pseudomonadota</taxon>
        <taxon>Betaproteobacteria</taxon>
        <taxon>Burkholderiales</taxon>
        <taxon>Sphaerotilaceae</taxon>
        <taxon>Caldimonas</taxon>
    </lineage>
</organism>
<proteinExistence type="inferred from homology"/>
<sequence>MSRAQLAAKIGAAAAALLVPVVMYYEGTFLRGYVDPVGVVTACTGHTETAQLRPYTKAECEHLLYTDLLKHADDLRCVTVPLKDHEKAAFISFSFNVGRKAFCGSTLVRKVNAGGLPGACAELSRWTYAGGRQLPGLVKRRAAERALCEGRHG</sequence>
<dbReference type="InterPro" id="IPR023346">
    <property type="entry name" value="Lysozyme-like_dom_sf"/>
</dbReference>
<keyword evidence="8" id="KW-1185">Reference proteome</keyword>
<dbReference type="PANTHER" id="PTHR38107:SF3">
    <property type="entry name" value="LYSOZYME RRRD-RELATED"/>
    <property type="match status" value="1"/>
</dbReference>
<evidence type="ECO:0000256" key="4">
    <source>
        <dbReference type="ARBA" id="ARBA00022801"/>
    </source>
</evidence>
<dbReference type="EC" id="3.2.1.17" evidence="6"/>